<keyword evidence="2" id="KW-1185">Reference proteome</keyword>
<name>A0ACB8CE24_DERSI</name>
<comment type="caution">
    <text evidence="1">The sequence shown here is derived from an EMBL/GenBank/DDBJ whole genome shotgun (WGS) entry which is preliminary data.</text>
</comment>
<dbReference type="EMBL" id="CM023476">
    <property type="protein sequence ID" value="KAH7940974.1"/>
    <property type="molecule type" value="Genomic_DNA"/>
</dbReference>
<proteinExistence type="predicted"/>
<evidence type="ECO:0000313" key="2">
    <source>
        <dbReference type="Proteomes" id="UP000821865"/>
    </source>
</evidence>
<reference evidence="1" key="1">
    <citation type="submission" date="2020-05" db="EMBL/GenBank/DDBJ databases">
        <title>Large-scale comparative analyses of tick genomes elucidate their genetic diversity and vector capacities.</title>
        <authorList>
            <person name="Jia N."/>
            <person name="Wang J."/>
            <person name="Shi W."/>
            <person name="Du L."/>
            <person name="Sun Y."/>
            <person name="Zhan W."/>
            <person name="Jiang J."/>
            <person name="Wang Q."/>
            <person name="Zhang B."/>
            <person name="Ji P."/>
            <person name="Sakyi L.B."/>
            <person name="Cui X."/>
            <person name="Yuan T."/>
            <person name="Jiang B."/>
            <person name="Yang W."/>
            <person name="Lam T.T.-Y."/>
            <person name="Chang Q."/>
            <person name="Ding S."/>
            <person name="Wang X."/>
            <person name="Zhu J."/>
            <person name="Ruan X."/>
            <person name="Zhao L."/>
            <person name="Wei J."/>
            <person name="Que T."/>
            <person name="Du C."/>
            <person name="Cheng J."/>
            <person name="Dai P."/>
            <person name="Han X."/>
            <person name="Huang E."/>
            <person name="Gao Y."/>
            <person name="Liu J."/>
            <person name="Shao H."/>
            <person name="Ye R."/>
            <person name="Li L."/>
            <person name="Wei W."/>
            <person name="Wang X."/>
            <person name="Wang C."/>
            <person name="Yang T."/>
            <person name="Huo Q."/>
            <person name="Li W."/>
            <person name="Guo W."/>
            <person name="Chen H."/>
            <person name="Zhou L."/>
            <person name="Ni X."/>
            <person name="Tian J."/>
            <person name="Zhou Y."/>
            <person name="Sheng Y."/>
            <person name="Liu T."/>
            <person name="Pan Y."/>
            <person name="Xia L."/>
            <person name="Li J."/>
            <person name="Zhao F."/>
            <person name="Cao W."/>
        </authorList>
    </citation>
    <scope>NUCLEOTIDE SEQUENCE</scope>
    <source>
        <strain evidence="1">Dsil-2018</strain>
    </source>
</reference>
<dbReference type="Proteomes" id="UP000821865">
    <property type="component" value="Chromosome 7"/>
</dbReference>
<gene>
    <name evidence="1" type="ORF">HPB49_008545</name>
</gene>
<accession>A0ACB8CE24</accession>
<sequence>MGDLSDGESGFAPSGTPGRSRNMEALLRPTRRLLTHDLHPPALQSASQKVGTVGKKCALPSASGLHPDAGVRAPVYGPESASAAAPRDAASPPATSQSRPSLREAETTTGSPQHTELSSRAPRTRHQRSSSLTSISVDIPLSLSLGLRRREATAMRAAEIVDAWMAKRAAQEVSNTTTEPQHVTSATASLTQVPAEPLTATPGTASEPDPTELPEEEEGMDQSSCRKRSRDSDDDAGPAQPLGLSAHPECKRKAQTAPPNRDVNKAATEPKTAANNAVKVAAPGPDTATKKVYPANSAAAFLKEPRPPVSTHLATRKKGKGQQPGKPANSQPPNPAPSGTSSPPASPQQQPDPTDTAVNTQPADPPTTKSELVAKWLKNISRENLVVNDKSASTVVCSRHFLSTDYVPGCRIRKLLPGVVPTVFDEYPSYLVPSAKKPRKEI</sequence>
<organism evidence="1 2">
    <name type="scientific">Dermacentor silvarum</name>
    <name type="common">Tick</name>
    <dbReference type="NCBI Taxonomy" id="543639"/>
    <lineage>
        <taxon>Eukaryota</taxon>
        <taxon>Metazoa</taxon>
        <taxon>Ecdysozoa</taxon>
        <taxon>Arthropoda</taxon>
        <taxon>Chelicerata</taxon>
        <taxon>Arachnida</taxon>
        <taxon>Acari</taxon>
        <taxon>Parasitiformes</taxon>
        <taxon>Ixodida</taxon>
        <taxon>Ixodoidea</taxon>
        <taxon>Ixodidae</taxon>
        <taxon>Rhipicephalinae</taxon>
        <taxon>Dermacentor</taxon>
    </lineage>
</organism>
<evidence type="ECO:0000313" key="1">
    <source>
        <dbReference type="EMBL" id="KAH7940974.1"/>
    </source>
</evidence>
<protein>
    <submittedName>
        <fullName evidence="1">Uncharacterized protein</fullName>
    </submittedName>
</protein>